<dbReference type="InterPro" id="IPR056690">
    <property type="entry name" value="DUF7788"/>
</dbReference>
<feature type="region of interest" description="Disordered" evidence="1">
    <location>
        <begin position="1"/>
        <end position="25"/>
    </location>
</feature>
<evidence type="ECO:0000259" key="2">
    <source>
        <dbReference type="Pfam" id="PF11443"/>
    </source>
</evidence>
<protein>
    <submittedName>
        <fullName evidence="4">Uncharacterized protein</fullName>
    </submittedName>
</protein>
<evidence type="ECO:0000313" key="4">
    <source>
        <dbReference type="EMBL" id="KDP40319.1"/>
    </source>
</evidence>
<organism evidence="4 5">
    <name type="scientific">Jatropha curcas</name>
    <name type="common">Barbados nut</name>
    <dbReference type="NCBI Taxonomy" id="180498"/>
    <lineage>
        <taxon>Eukaryota</taxon>
        <taxon>Viridiplantae</taxon>
        <taxon>Streptophyta</taxon>
        <taxon>Embryophyta</taxon>
        <taxon>Tracheophyta</taxon>
        <taxon>Spermatophyta</taxon>
        <taxon>Magnoliopsida</taxon>
        <taxon>eudicotyledons</taxon>
        <taxon>Gunneridae</taxon>
        <taxon>Pentapetalae</taxon>
        <taxon>rosids</taxon>
        <taxon>fabids</taxon>
        <taxon>Malpighiales</taxon>
        <taxon>Euphorbiaceae</taxon>
        <taxon>Crotonoideae</taxon>
        <taxon>Jatropheae</taxon>
        <taxon>Jatropha</taxon>
    </lineage>
</organism>
<name>A0A067L8A1_JATCU</name>
<dbReference type="PANTHER" id="PTHR31373:SF27">
    <property type="entry name" value="TROVE DOMAIN-CONTAINING PROTEIN"/>
    <property type="match status" value="1"/>
</dbReference>
<dbReference type="EMBL" id="KK914334">
    <property type="protein sequence ID" value="KDP40319.1"/>
    <property type="molecule type" value="Genomic_DNA"/>
</dbReference>
<feature type="domain" description="DUF7788" evidence="3">
    <location>
        <begin position="283"/>
        <end position="380"/>
    </location>
</feature>
<evidence type="ECO:0000259" key="3">
    <source>
        <dbReference type="Pfam" id="PF25043"/>
    </source>
</evidence>
<dbReference type="InterPro" id="IPR058580">
    <property type="entry name" value="DUF2828"/>
</dbReference>
<sequence length="429" mass="49650">MHSRVGRNSRKYSPNTSLEYKPEPEATLPKEVRVANLKAQARTLRKEKHLDRAKNAFERYTRDPVYRFLHDSVAELFADTLKQDLQFLNSGEIYKISLASKWCPSNNSSYDRAILTCENIARRIFPRESSPEYEGIEEAHYVYRIRDRLRKEVHVPLHQVLDLPEVYTSSNRWETLPYDRVPSVAMKNYKEHFLRHDNERFNAYLEDLKRGDAKIAAGALLPHEIIASLKDVDEGKVAELQWARMVEDMSENGKLNNCITSLVRNHGRAKLPHSVEILKFTPSKGDSLREKTKFIKKMKAGTNADLQEVFDRILKVAVDGGLQEDWMIKRIFVFSGMEFHKAYKKRSGGEMEMKIEKQRQRFLKGWKTDYEAIVRKFREKANQSGMALVSGFSKNLAKLFLENGGIIDPMAVMELALSGELYQKLLVCD</sequence>
<dbReference type="Proteomes" id="UP000027138">
    <property type="component" value="Unassembled WGS sequence"/>
</dbReference>
<gene>
    <name evidence="4" type="ORF">JCGZ_02317</name>
</gene>
<feature type="domain" description="DUF2828" evidence="2">
    <location>
        <begin position="31"/>
        <end position="255"/>
    </location>
</feature>
<dbReference type="PIRSF" id="PIRSF015417">
    <property type="entry name" value="T31B5_30_vWA"/>
    <property type="match status" value="1"/>
</dbReference>
<reference evidence="4 5" key="1">
    <citation type="journal article" date="2014" name="PLoS ONE">
        <title>Global Analysis of Gene Expression Profiles in Physic Nut (Jatropha curcas L.) Seedlings Exposed to Salt Stress.</title>
        <authorList>
            <person name="Zhang L."/>
            <person name="Zhang C."/>
            <person name="Wu P."/>
            <person name="Chen Y."/>
            <person name="Li M."/>
            <person name="Jiang H."/>
            <person name="Wu G."/>
        </authorList>
    </citation>
    <scope>NUCLEOTIDE SEQUENCE [LARGE SCALE GENOMIC DNA]</scope>
    <source>
        <strain evidence="5">cv. GZQX0401</strain>
        <tissue evidence="4">Young leaves</tissue>
    </source>
</reference>
<accession>A0A067L8A1</accession>
<dbReference type="Pfam" id="PF11443">
    <property type="entry name" value="DUF2828"/>
    <property type="match status" value="1"/>
</dbReference>
<evidence type="ECO:0000256" key="1">
    <source>
        <dbReference type="SAM" id="MobiDB-lite"/>
    </source>
</evidence>
<dbReference type="PANTHER" id="PTHR31373">
    <property type="entry name" value="OS06G0652100 PROTEIN"/>
    <property type="match status" value="1"/>
</dbReference>
<dbReference type="AlphaFoldDB" id="A0A067L8A1"/>
<feature type="compositionally biased region" description="Basic residues" evidence="1">
    <location>
        <begin position="1"/>
        <end position="10"/>
    </location>
</feature>
<dbReference type="InterPro" id="IPR011205">
    <property type="entry name" value="UCP015417_vWA"/>
</dbReference>
<dbReference type="OrthoDB" id="1149618at2759"/>
<proteinExistence type="predicted"/>
<dbReference type="Pfam" id="PF25043">
    <property type="entry name" value="DUF7788"/>
    <property type="match status" value="1"/>
</dbReference>
<evidence type="ECO:0000313" key="5">
    <source>
        <dbReference type="Proteomes" id="UP000027138"/>
    </source>
</evidence>
<keyword evidence="5" id="KW-1185">Reference proteome</keyword>